<evidence type="ECO:0000313" key="3">
    <source>
        <dbReference type="EMBL" id="EZA48133.1"/>
    </source>
</evidence>
<dbReference type="Gene3D" id="3.40.1440.10">
    <property type="entry name" value="GIY-YIG endonuclease"/>
    <property type="match status" value="1"/>
</dbReference>
<evidence type="ECO:0000256" key="1">
    <source>
        <dbReference type="SAM" id="Phobius"/>
    </source>
</evidence>
<dbReference type="AlphaFoldDB" id="A0A026VWI3"/>
<dbReference type="OrthoDB" id="7551446at2759"/>
<dbReference type="CDD" id="cd10442">
    <property type="entry name" value="GIY-YIG_PLEs"/>
    <property type="match status" value="1"/>
</dbReference>
<gene>
    <name evidence="3" type="ORF">X777_14399</name>
</gene>
<proteinExistence type="predicted"/>
<protein>
    <recommendedName>
        <fullName evidence="2">GIY-YIG domain-containing protein</fullName>
    </recommendedName>
</protein>
<dbReference type="Proteomes" id="UP000053097">
    <property type="component" value="Unassembled WGS sequence"/>
</dbReference>
<accession>A0A026VWI3</accession>
<evidence type="ECO:0000259" key="2">
    <source>
        <dbReference type="PROSITE" id="PS50164"/>
    </source>
</evidence>
<organism evidence="3 4">
    <name type="scientific">Ooceraea biroi</name>
    <name type="common">Clonal raider ant</name>
    <name type="synonym">Cerapachys biroi</name>
    <dbReference type="NCBI Taxonomy" id="2015173"/>
    <lineage>
        <taxon>Eukaryota</taxon>
        <taxon>Metazoa</taxon>
        <taxon>Ecdysozoa</taxon>
        <taxon>Arthropoda</taxon>
        <taxon>Hexapoda</taxon>
        <taxon>Insecta</taxon>
        <taxon>Pterygota</taxon>
        <taxon>Neoptera</taxon>
        <taxon>Endopterygota</taxon>
        <taxon>Hymenoptera</taxon>
        <taxon>Apocrita</taxon>
        <taxon>Aculeata</taxon>
        <taxon>Formicoidea</taxon>
        <taxon>Formicidae</taxon>
        <taxon>Dorylinae</taxon>
        <taxon>Ooceraea</taxon>
    </lineage>
</organism>
<keyword evidence="1" id="KW-0812">Transmembrane</keyword>
<keyword evidence="1" id="KW-0472">Membrane</keyword>
<feature type="transmembrane region" description="Helical" evidence="1">
    <location>
        <begin position="104"/>
        <end position="126"/>
    </location>
</feature>
<dbReference type="PROSITE" id="PS50164">
    <property type="entry name" value="GIY_YIG"/>
    <property type="match status" value="1"/>
</dbReference>
<name>A0A026VWI3_OOCBI</name>
<keyword evidence="4" id="KW-1185">Reference proteome</keyword>
<dbReference type="InterPro" id="IPR035901">
    <property type="entry name" value="GIY-YIG_endonuc_sf"/>
</dbReference>
<dbReference type="SUPFAM" id="SSF82771">
    <property type="entry name" value="GIY-YIG endonuclease"/>
    <property type="match status" value="1"/>
</dbReference>
<dbReference type="InterPro" id="IPR000305">
    <property type="entry name" value="GIY-YIG_endonuc"/>
</dbReference>
<dbReference type="Pfam" id="PF01541">
    <property type="entry name" value="GIY-YIG"/>
    <property type="match status" value="1"/>
</dbReference>
<feature type="domain" description="GIY-YIG" evidence="2">
    <location>
        <begin position="3"/>
        <end position="85"/>
    </location>
</feature>
<dbReference type="EMBL" id="KK107677">
    <property type="protein sequence ID" value="EZA48133.1"/>
    <property type="molecule type" value="Genomic_DNA"/>
</dbReference>
<evidence type="ECO:0000313" key="4">
    <source>
        <dbReference type="Proteomes" id="UP000053097"/>
    </source>
</evidence>
<keyword evidence="1" id="KW-1133">Transmembrane helix</keyword>
<sequence>MSHCNVVYKISCEDCNASYVGQTKRKLQTRVKEHRNDINKKFGSPSVISTHRLESGHEFRWGHVVILDEESSYKRRLVSEMVNIKRQVKPLNLQSDTQFLSEEYLTVLVSLTSALGCDLLFSYFVLSTT</sequence>
<reference evidence="3 4" key="1">
    <citation type="journal article" date="2014" name="Curr. Biol.">
        <title>The genome of the clonal raider ant Cerapachys biroi.</title>
        <authorList>
            <person name="Oxley P.R."/>
            <person name="Ji L."/>
            <person name="Fetter-Pruneda I."/>
            <person name="McKenzie S.K."/>
            <person name="Li C."/>
            <person name="Hu H."/>
            <person name="Zhang G."/>
            <person name="Kronauer D.J."/>
        </authorList>
    </citation>
    <scope>NUCLEOTIDE SEQUENCE [LARGE SCALE GENOMIC DNA]</scope>
</reference>